<dbReference type="Proteomes" id="UP000007150">
    <property type="component" value="Chromosome 1"/>
</dbReference>
<dbReference type="GO" id="GO:0000976">
    <property type="term" value="F:transcription cis-regulatory region binding"/>
    <property type="evidence" value="ECO:0007669"/>
    <property type="project" value="TreeGrafter"/>
</dbReference>
<keyword evidence="8" id="KW-1185">Reference proteome</keyword>
<dbReference type="RefSeq" id="WP_013848424.1">
    <property type="nucleotide sequence ID" value="NC_015593.1"/>
</dbReference>
<evidence type="ECO:0000313" key="8">
    <source>
        <dbReference type="Proteomes" id="UP000007150"/>
    </source>
</evidence>
<accession>F6EZ94</accession>
<keyword evidence="3" id="KW-0804">Transcription</keyword>
<evidence type="ECO:0000256" key="3">
    <source>
        <dbReference type="ARBA" id="ARBA00023163"/>
    </source>
</evidence>
<dbReference type="GO" id="GO:0003700">
    <property type="term" value="F:DNA-binding transcription factor activity"/>
    <property type="evidence" value="ECO:0007669"/>
    <property type="project" value="TreeGrafter"/>
</dbReference>
<dbReference type="PRINTS" id="PR00455">
    <property type="entry name" value="HTHTETR"/>
</dbReference>
<dbReference type="SUPFAM" id="SSF48498">
    <property type="entry name" value="Tetracyclin repressor-like, C-terminal domain"/>
    <property type="match status" value="1"/>
</dbReference>
<dbReference type="SUPFAM" id="SSF46689">
    <property type="entry name" value="Homeodomain-like"/>
    <property type="match status" value="1"/>
</dbReference>
<keyword evidence="2 4" id="KW-0238">DNA-binding</keyword>
<dbReference type="InterPro" id="IPR001647">
    <property type="entry name" value="HTH_TetR"/>
</dbReference>
<name>F6EZ94_SPHCR</name>
<dbReference type="InterPro" id="IPR050109">
    <property type="entry name" value="HTH-type_TetR-like_transc_reg"/>
</dbReference>
<sequence length="235" mass="27149">MPKKLIAPKEPLPSGRLDGGEKPRRKVQKRKVQQRAVETRQVILQAALSEFAEKGFDAATTRGIAERANIQHPRITYHYRNKEILWRAVAEHYFAEIQANWDRNIPDTCQMSAKEKVHEEFRAFFRFTMENPDFHNFMLRENRPNNPRLPWLVDTVVTPIVGRLLSQIRVAQQTGDLPEGSPILMVFMLIGATSALSTLRPQLNLMTNYLAETPAVAKDYEDIFSRLIFRVEPPR</sequence>
<evidence type="ECO:0000313" key="7">
    <source>
        <dbReference type="EMBL" id="AEG50187.1"/>
    </source>
</evidence>
<gene>
    <name evidence="7" type="ORF">Sphch_2539</name>
</gene>
<feature type="region of interest" description="Disordered" evidence="5">
    <location>
        <begin position="1"/>
        <end position="30"/>
    </location>
</feature>
<evidence type="ECO:0000256" key="5">
    <source>
        <dbReference type="SAM" id="MobiDB-lite"/>
    </source>
</evidence>
<proteinExistence type="predicted"/>
<dbReference type="HOGENOM" id="CLU_069356_1_3_5"/>
<protein>
    <submittedName>
        <fullName evidence="7">Regulatory protein TetR</fullName>
    </submittedName>
</protein>
<dbReference type="Pfam" id="PF00440">
    <property type="entry name" value="TetR_N"/>
    <property type="match status" value="1"/>
</dbReference>
<evidence type="ECO:0000256" key="2">
    <source>
        <dbReference type="ARBA" id="ARBA00023125"/>
    </source>
</evidence>
<dbReference type="Gene3D" id="1.10.357.10">
    <property type="entry name" value="Tetracycline Repressor, domain 2"/>
    <property type="match status" value="1"/>
</dbReference>
<dbReference type="PANTHER" id="PTHR30055">
    <property type="entry name" value="HTH-TYPE TRANSCRIPTIONAL REGULATOR RUTR"/>
    <property type="match status" value="1"/>
</dbReference>
<dbReference type="STRING" id="690566.Sphch_2539"/>
<feature type="domain" description="HTH tetR-type" evidence="6">
    <location>
        <begin position="37"/>
        <end position="97"/>
    </location>
</feature>
<dbReference type="EMBL" id="CP002798">
    <property type="protein sequence ID" value="AEG50187.1"/>
    <property type="molecule type" value="Genomic_DNA"/>
</dbReference>
<dbReference type="InterPro" id="IPR036271">
    <property type="entry name" value="Tet_transcr_reg_TetR-rel_C_sf"/>
</dbReference>
<evidence type="ECO:0000256" key="1">
    <source>
        <dbReference type="ARBA" id="ARBA00023015"/>
    </source>
</evidence>
<dbReference type="KEGG" id="sch:Sphch_2539"/>
<evidence type="ECO:0000259" key="6">
    <source>
        <dbReference type="PROSITE" id="PS50977"/>
    </source>
</evidence>
<organism evidence="7 8">
    <name type="scientific">Sphingobium chlorophenolicum L-1</name>
    <dbReference type="NCBI Taxonomy" id="690566"/>
    <lineage>
        <taxon>Bacteria</taxon>
        <taxon>Pseudomonadati</taxon>
        <taxon>Pseudomonadota</taxon>
        <taxon>Alphaproteobacteria</taxon>
        <taxon>Sphingomonadales</taxon>
        <taxon>Sphingomonadaceae</taxon>
        <taxon>Sphingobium</taxon>
    </lineage>
</organism>
<dbReference type="PROSITE" id="PS50977">
    <property type="entry name" value="HTH_TETR_2"/>
    <property type="match status" value="1"/>
</dbReference>
<reference evidence="7 8" key="1">
    <citation type="submission" date="2011-05" db="EMBL/GenBank/DDBJ databases">
        <title>Complete sequence of chromosome 1 of Sphingobium chlorophenolicum L-1.</title>
        <authorList>
            <consortium name="US DOE Joint Genome Institute"/>
            <person name="Lucas S."/>
            <person name="Han J."/>
            <person name="Lapidus A."/>
            <person name="Cheng J.-F."/>
            <person name="Goodwin L."/>
            <person name="Pitluck S."/>
            <person name="Peters L."/>
            <person name="Daligault H."/>
            <person name="Han C."/>
            <person name="Tapia R."/>
            <person name="Land M."/>
            <person name="Hauser L."/>
            <person name="Kyrpides N."/>
            <person name="Ivanova N."/>
            <person name="Pagani I."/>
            <person name="Turner P."/>
            <person name="Copley S."/>
            <person name="Woyke T."/>
        </authorList>
    </citation>
    <scope>NUCLEOTIDE SEQUENCE [LARGE SCALE GENOMIC DNA]</scope>
    <source>
        <strain evidence="7 8">L-1</strain>
    </source>
</reference>
<dbReference type="AlphaFoldDB" id="F6EZ94"/>
<dbReference type="PANTHER" id="PTHR30055:SF234">
    <property type="entry name" value="HTH-TYPE TRANSCRIPTIONAL REGULATOR BETI"/>
    <property type="match status" value="1"/>
</dbReference>
<dbReference type="InterPro" id="IPR009057">
    <property type="entry name" value="Homeodomain-like_sf"/>
</dbReference>
<keyword evidence="1" id="KW-0805">Transcription regulation</keyword>
<evidence type="ECO:0000256" key="4">
    <source>
        <dbReference type="PROSITE-ProRule" id="PRU00335"/>
    </source>
</evidence>
<feature type="DNA-binding region" description="H-T-H motif" evidence="4">
    <location>
        <begin position="60"/>
        <end position="79"/>
    </location>
</feature>